<comment type="subcellular location">
    <subcellularLocation>
        <location evidence="1">Mitochondrion membrane</location>
        <topology evidence="1">Multi-pass membrane protein</topology>
    </subcellularLocation>
</comment>
<feature type="transmembrane region" description="Helical" evidence="17">
    <location>
        <begin position="351"/>
        <end position="370"/>
    </location>
</feature>
<feature type="transmembrane region" description="Helical" evidence="17">
    <location>
        <begin position="310"/>
        <end position="330"/>
    </location>
</feature>
<dbReference type="GO" id="GO:0015990">
    <property type="term" value="P:electron transport coupled proton transport"/>
    <property type="evidence" value="ECO:0007669"/>
    <property type="project" value="TreeGrafter"/>
</dbReference>
<feature type="transmembrane region" description="Helical" evidence="17">
    <location>
        <begin position="93"/>
        <end position="111"/>
    </location>
</feature>
<evidence type="ECO:0000256" key="12">
    <source>
        <dbReference type="ARBA" id="ARBA00023075"/>
    </source>
</evidence>
<dbReference type="EC" id="7.1.1.2" evidence="3"/>
<accession>A0A8E7UF34</accession>
<proteinExistence type="inferred from homology"/>
<feature type="transmembrane region" description="Helical" evidence="17">
    <location>
        <begin position="224"/>
        <end position="245"/>
    </location>
</feature>
<keyword evidence="11" id="KW-0520">NAD</keyword>
<name>A0A8E7UF34_9TELE</name>
<evidence type="ECO:0000256" key="10">
    <source>
        <dbReference type="ARBA" id="ARBA00022989"/>
    </source>
</evidence>
<dbReference type="InterPro" id="IPR000260">
    <property type="entry name" value="NADH4_N"/>
</dbReference>
<evidence type="ECO:0000259" key="19">
    <source>
        <dbReference type="Pfam" id="PF01059"/>
    </source>
</evidence>
<dbReference type="InterPro" id="IPR010227">
    <property type="entry name" value="NADH_Q_OxRdtase_chainM/4"/>
</dbReference>
<evidence type="ECO:0000259" key="18">
    <source>
        <dbReference type="Pfam" id="PF00361"/>
    </source>
</evidence>
<dbReference type="AlphaFoldDB" id="A0A8E7UF34"/>
<dbReference type="GO" id="GO:0008137">
    <property type="term" value="F:NADH dehydrogenase (ubiquinone) activity"/>
    <property type="evidence" value="ECO:0007669"/>
    <property type="project" value="UniProtKB-EC"/>
</dbReference>
<dbReference type="NCBIfam" id="TIGR01972">
    <property type="entry name" value="NDH_I_M"/>
    <property type="match status" value="1"/>
</dbReference>
<evidence type="ECO:0000256" key="5">
    <source>
        <dbReference type="ARBA" id="ARBA00022448"/>
    </source>
</evidence>
<keyword evidence="8" id="KW-1278">Translocase</keyword>
<comment type="similarity">
    <text evidence="2">Belongs to the complex I subunit 4 family.</text>
</comment>
<evidence type="ECO:0000256" key="4">
    <source>
        <dbReference type="ARBA" id="ARBA00021006"/>
    </source>
</evidence>
<gene>
    <name evidence="20" type="primary">ND4</name>
</gene>
<evidence type="ECO:0000256" key="2">
    <source>
        <dbReference type="ARBA" id="ARBA00009025"/>
    </source>
</evidence>
<evidence type="ECO:0000256" key="8">
    <source>
        <dbReference type="ARBA" id="ARBA00022967"/>
    </source>
</evidence>
<dbReference type="GO" id="GO:0031966">
    <property type="term" value="C:mitochondrial membrane"/>
    <property type="evidence" value="ECO:0007669"/>
    <property type="project" value="UniProtKB-SubCell"/>
</dbReference>
<evidence type="ECO:0000256" key="17">
    <source>
        <dbReference type="SAM" id="Phobius"/>
    </source>
</evidence>
<evidence type="ECO:0000256" key="15">
    <source>
        <dbReference type="ARBA" id="ARBA00031025"/>
    </source>
</evidence>
<dbReference type="PANTHER" id="PTHR43507:SF20">
    <property type="entry name" value="NADH-UBIQUINONE OXIDOREDUCTASE CHAIN 4"/>
    <property type="match status" value="1"/>
</dbReference>
<keyword evidence="14 17" id="KW-0472">Membrane</keyword>
<evidence type="ECO:0000256" key="16">
    <source>
        <dbReference type="ARBA" id="ARBA00049551"/>
    </source>
</evidence>
<feature type="transmembrane region" description="Helical" evidence="17">
    <location>
        <begin position="117"/>
        <end position="137"/>
    </location>
</feature>
<evidence type="ECO:0000256" key="9">
    <source>
        <dbReference type="ARBA" id="ARBA00022982"/>
    </source>
</evidence>
<keyword evidence="6" id="KW-0679">Respiratory chain</keyword>
<organism evidence="20">
    <name type="scientific">Sinobdella sinensis</name>
    <dbReference type="NCBI Taxonomy" id="1620288"/>
    <lineage>
        <taxon>Eukaryota</taxon>
        <taxon>Metazoa</taxon>
        <taxon>Chordata</taxon>
        <taxon>Craniata</taxon>
        <taxon>Vertebrata</taxon>
        <taxon>Euteleostomi</taxon>
        <taxon>Actinopterygii</taxon>
        <taxon>Neopterygii</taxon>
        <taxon>Teleostei</taxon>
        <taxon>Neoteleostei</taxon>
        <taxon>Acanthomorphata</taxon>
        <taxon>Anabantaria</taxon>
        <taxon>Synbranchiformes</taxon>
        <taxon>Mastacembelidae</taxon>
        <taxon>Sinobdella</taxon>
    </lineage>
</organism>
<dbReference type="EMBL" id="MZ188892">
    <property type="protein sequence ID" value="QVY58592.1"/>
    <property type="molecule type" value="Genomic_DNA"/>
</dbReference>
<feature type="transmembrane region" description="Helical" evidence="17">
    <location>
        <begin position="390"/>
        <end position="413"/>
    </location>
</feature>
<evidence type="ECO:0000256" key="14">
    <source>
        <dbReference type="ARBA" id="ARBA00023136"/>
    </source>
</evidence>
<keyword evidence="9" id="KW-0249">Electron transport</keyword>
<evidence type="ECO:0000256" key="1">
    <source>
        <dbReference type="ARBA" id="ARBA00004225"/>
    </source>
</evidence>
<feature type="transmembrane region" description="Helical" evidence="17">
    <location>
        <begin position="260"/>
        <end position="279"/>
    </location>
</feature>
<dbReference type="InterPro" id="IPR001750">
    <property type="entry name" value="ND/Mrp_TM"/>
</dbReference>
<dbReference type="PANTHER" id="PTHR43507">
    <property type="entry name" value="NADH-UBIQUINONE OXIDOREDUCTASE CHAIN 4"/>
    <property type="match status" value="1"/>
</dbReference>
<feature type="domain" description="NADH:quinone oxidoreductase/Mrp antiporter transmembrane" evidence="18">
    <location>
        <begin position="113"/>
        <end position="403"/>
    </location>
</feature>
<keyword evidence="5" id="KW-0813">Transport</keyword>
<keyword evidence="7 17" id="KW-0812">Transmembrane</keyword>
<feature type="transmembrane region" description="Helical" evidence="17">
    <location>
        <begin position="62"/>
        <end position="81"/>
    </location>
</feature>
<evidence type="ECO:0000313" key="20">
    <source>
        <dbReference type="EMBL" id="QVY58592.1"/>
    </source>
</evidence>
<comment type="catalytic activity">
    <reaction evidence="16">
        <text>a ubiquinone + NADH + 5 H(+)(in) = a ubiquinol + NAD(+) + 4 H(+)(out)</text>
        <dbReference type="Rhea" id="RHEA:29091"/>
        <dbReference type="Rhea" id="RHEA-COMP:9565"/>
        <dbReference type="Rhea" id="RHEA-COMP:9566"/>
        <dbReference type="ChEBI" id="CHEBI:15378"/>
        <dbReference type="ChEBI" id="CHEBI:16389"/>
        <dbReference type="ChEBI" id="CHEBI:17976"/>
        <dbReference type="ChEBI" id="CHEBI:57540"/>
        <dbReference type="ChEBI" id="CHEBI:57945"/>
        <dbReference type="EC" id="7.1.1.2"/>
    </reaction>
</comment>
<feature type="transmembrane region" description="Helical" evidence="17">
    <location>
        <begin position="149"/>
        <end position="168"/>
    </location>
</feature>
<evidence type="ECO:0000256" key="11">
    <source>
        <dbReference type="ARBA" id="ARBA00023027"/>
    </source>
</evidence>
<reference evidence="20" key="1">
    <citation type="submission" date="2021-05" db="EMBL/GenBank/DDBJ databases">
        <title>The mitochondrial genome of Sinobdella sinensis from Qian Tang River.</title>
        <authorList>
            <person name="Liu K."/>
            <person name="Chu T."/>
        </authorList>
    </citation>
    <scope>NUCLEOTIDE SEQUENCE</scope>
    <source>
        <strain evidence="20">QTJ</strain>
    </source>
</reference>
<dbReference type="GO" id="GO:0003954">
    <property type="term" value="F:NADH dehydrogenase activity"/>
    <property type="evidence" value="ECO:0007669"/>
    <property type="project" value="TreeGrafter"/>
</dbReference>
<feature type="transmembrane region" description="Helical" evidence="17">
    <location>
        <begin position="195"/>
        <end position="217"/>
    </location>
</feature>
<protein>
    <recommendedName>
        <fullName evidence="4">NADH-ubiquinone oxidoreductase chain 4</fullName>
        <ecNumber evidence="3">7.1.1.2</ecNumber>
    </recommendedName>
    <alternativeName>
        <fullName evidence="15">NADH dehydrogenase subunit 4</fullName>
    </alternativeName>
</protein>
<evidence type="ECO:0000256" key="3">
    <source>
        <dbReference type="ARBA" id="ARBA00012944"/>
    </source>
</evidence>
<keyword evidence="13 20" id="KW-0496">Mitochondrion</keyword>
<dbReference type="GO" id="GO:0048039">
    <property type="term" value="F:ubiquinone binding"/>
    <property type="evidence" value="ECO:0007669"/>
    <property type="project" value="TreeGrafter"/>
</dbReference>
<dbReference type="Pfam" id="PF00361">
    <property type="entry name" value="Proton_antipo_M"/>
    <property type="match status" value="1"/>
</dbReference>
<dbReference type="InterPro" id="IPR003918">
    <property type="entry name" value="NADH_UbQ_OxRdtase"/>
</dbReference>
<feature type="domain" description="NADH:ubiquinone oxidoreductase chain 4 N-terminal" evidence="19">
    <location>
        <begin position="1"/>
        <end position="110"/>
    </location>
</feature>
<feature type="transmembrane region" description="Helical" evidence="17">
    <location>
        <begin position="286"/>
        <end position="304"/>
    </location>
</feature>
<dbReference type="GO" id="GO:0042773">
    <property type="term" value="P:ATP synthesis coupled electron transport"/>
    <property type="evidence" value="ECO:0007669"/>
    <property type="project" value="InterPro"/>
</dbReference>
<keyword evidence="12" id="KW-0830">Ubiquinone</keyword>
<evidence type="ECO:0000256" key="13">
    <source>
        <dbReference type="ARBA" id="ARBA00023128"/>
    </source>
</evidence>
<sequence length="460" mass="51531">MLKVLIPTLMLIPTTWTIRAKWLWPTTLAQSLIIALISLIWLKNLSETNWYSINLYMALDPLSTPLLVLTCWLTPLMILASQNHMHHEPVSRQRAYITLLISLQFFLILAFSATEVIMFYIMFEATLIPTLIIITRWGNQAERLNAGTYFLFYTLAGSLPLLVALLILQNNTGSLSLLIIHYSNPLGFNPYASKLWWAGCLLAFLVKMPLYGVHLWLPKAHVEAPIAGSMVLAAVLLKLGGYGMMRITTMLDPLTKELSYPFIILALWGVIMTASICLRQTDLKSLIAYSSVSHMGLVIAAILSQTPWGFTGALILMIAHGLTSSALFCLANTNYERTHSRTMILVRGLQILLPLMTTWWFITSLANLALPPLPNLMGELTIITSLFGWSWWTLLLTGAGTLITANYSLYMFLTTQRGPLPAHITHLDPTHTREHLLMALHILPLLLLMLKPELIWGSAA</sequence>
<evidence type="ECO:0000256" key="6">
    <source>
        <dbReference type="ARBA" id="ARBA00022660"/>
    </source>
</evidence>
<keyword evidence="10 17" id="KW-1133">Transmembrane helix</keyword>
<dbReference type="Pfam" id="PF01059">
    <property type="entry name" value="Oxidored_q5_N"/>
    <property type="match status" value="1"/>
</dbReference>
<geneLocation type="mitochondrion" evidence="20"/>
<evidence type="ECO:0000256" key="7">
    <source>
        <dbReference type="ARBA" id="ARBA00022692"/>
    </source>
</evidence>
<feature type="transmembrane region" description="Helical" evidence="17">
    <location>
        <begin position="21"/>
        <end position="42"/>
    </location>
</feature>